<name>A0A2X0QU42_9PROT</name>
<protein>
    <recommendedName>
        <fullName evidence="3">Membrane-anchored protein</fullName>
    </recommendedName>
</protein>
<evidence type="ECO:0000256" key="1">
    <source>
        <dbReference type="SAM" id="Phobius"/>
    </source>
</evidence>
<dbReference type="AlphaFoldDB" id="A0A2X0QU42"/>
<accession>A0A2X0QU42</accession>
<sequence>MLCPARVRGLTQLNISCGARSLWAMNFHFLGVFDLALEPWYIQFLFITRFYLTRMHSSINSDLADLLPDNDPQRVLLHNEVHARPSQRIRLPALVIYVVVINAGITREQECDHLRCLPGQQALMLEQLQNNFLRLRLPGYTLRWERHTEFTRYTLVQHLPEVAQLGATDPELLSYLELPRGWLAGIPGRTFAAVKLALVSGDLNQPDELLMQARKWFGGNPVVASLIGREGHSLAVTDFMLRPSGFERMLVIMPADASETRAGRISQRLLEIETYRLMALRGLPVTKQLIPELTSAEQQLAEITAQLENKAASDQELLDTLISLATRVERATVEHAYRFAATQAYSKLVTQRIAELWEQALPGTQTIGVFMQRRLSPAIATVEATAQRMSYLSARVSRASALLRTRVDILTETQNQQLLEKLSRGQELQLRLQSTVEGLSIAAISYYVISLLLYVSKAGKAAGLPIHPELATGLMVPVVIWVVWRTTRRIHDKFFKSH</sequence>
<keyword evidence="1" id="KW-0812">Transmembrane</keyword>
<organism evidence="2">
    <name type="scientific">Candidatus Nitrotoga fabula</name>
    <dbReference type="NCBI Taxonomy" id="2182327"/>
    <lineage>
        <taxon>Bacteria</taxon>
        <taxon>Pseudomonadati</taxon>
        <taxon>Pseudomonadota</taxon>
        <taxon>Betaproteobacteria</taxon>
        <taxon>Nitrosomonadales</taxon>
        <taxon>Gallionellaceae</taxon>
        <taxon>Candidatus Nitrotoga</taxon>
    </lineage>
</organism>
<dbReference type="EMBL" id="LS423452">
    <property type="protein sequence ID" value="SPS05639.1"/>
    <property type="molecule type" value="Genomic_DNA"/>
</dbReference>
<gene>
    <name evidence="2" type="ORF">NITFAB_1229</name>
</gene>
<feature type="transmembrane region" description="Helical" evidence="1">
    <location>
        <begin position="436"/>
        <end position="454"/>
    </location>
</feature>
<dbReference type="InterPro" id="IPR021830">
    <property type="entry name" value="DUF3422"/>
</dbReference>
<evidence type="ECO:0008006" key="3">
    <source>
        <dbReference type="Google" id="ProtNLM"/>
    </source>
</evidence>
<dbReference type="Pfam" id="PF11902">
    <property type="entry name" value="DUF3422"/>
    <property type="match status" value="1"/>
</dbReference>
<keyword evidence="1" id="KW-1133">Transmembrane helix</keyword>
<proteinExistence type="predicted"/>
<feature type="transmembrane region" description="Helical" evidence="1">
    <location>
        <begin position="466"/>
        <end position="484"/>
    </location>
</feature>
<evidence type="ECO:0000313" key="2">
    <source>
        <dbReference type="EMBL" id="SPS05639.1"/>
    </source>
</evidence>
<reference evidence="2" key="1">
    <citation type="submission" date="2018-05" db="EMBL/GenBank/DDBJ databases">
        <authorList>
            <person name="Lanie J.A."/>
            <person name="Ng W.-L."/>
            <person name="Kazmierczak K.M."/>
            <person name="Andrzejewski T.M."/>
            <person name="Davidsen T.M."/>
            <person name="Wayne K.J."/>
            <person name="Tettelin H."/>
            <person name="Glass J.I."/>
            <person name="Rusch D."/>
            <person name="Podicherti R."/>
            <person name="Tsui H.-C.T."/>
            <person name="Winkler M.E."/>
        </authorList>
    </citation>
    <scope>NUCLEOTIDE SEQUENCE</scope>
    <source>
        <strain evidence="2">KNB</strain>
    </source>
</reference>
<keyword evidence="1" id="KW-0472">Membrane</keyword>